<name>A0A1H4G877_9BACI</name>
<keyword evidence="3" id="KW-1185">Reference proteome</keyword>
<proteinExistence type="predicted"/>
<evidence type="ECO:0000256" key="1">
    <source>
        <dbReference type="SAM" id="Phobius"/>
    </source>
</evidence>
<accession>A0A1H4G877</accession>
<dbReference type="Proteomes" id="UP000198584">
    <property type="component" value="Unassembled WGS sequence"/>
</dbReference>
<reference evidence="2 3" key="1">
    <citation type="submission" date="2016-10" db="EMBL/GenBank/DDBJ databases">
        <authorList>
            <person name="de Groot N.N."/>
        </authorList>
    </citation>
    <scope>NUCLEOTIDE SEQUENCE [LARGE SCALE GENOMIC DNA]</scope>
    <source>
        <strain evidence="2 3">CCM7597</strain>
    </source>
</reference>
<keyword evidence="1" id="KW-1133">Transmembrane helix</keyword>
<feature type="transmembrane region" description="Helical" evidence="1">
    <location>
        <begin position="16"/>
        <end position="38"/>
    </location>
</feature>
<evidence type="ECO:0000313" key="3">
    <source>
        <dbReference type="Proteomes" id="UP000198584"/>
    </source>
</evidence>
<keyword evidence="1" id="KW-0812">Transmembrane</keyword>
<dbReference type="AlphaFoldDB" id="A0A1H4G877"/>
<sequence>MLVMGLEEFKKIRNSLLGYLLVGIALLCIYTAVEAFLFA</sequence>
<gene>
    <name evidence="2" type="ORF">SAMN05421743_11479</name>
</gene>
<dbReference type="EMBL" id="FNQR01000014">
    <property type="protein sequence ID" value="SEB05657.1"/>
    <property type="molecule type" value="Genomic_DNA"/>
</dbReference>
<organism evidence="2 3">
    <name type="scientific">Thalassobacillus cyri</name>
    <dbReference type="NCBI Taxonomy" id="571932"/>
    <lineage>
        <taxon>Bacteria</taxon>
        <taxon>Bacillati</taxon>
        <taxon>Bacillota</taxon>
        <taxon>Bacilli</taxon>
        <taxon>Bacillales</taxon>
        <taxon>Bacillaceae</taxon>
        <taxon>Thalassobacillus</taxon>
    </lineage>
</organism>
<evidence type="ECO:0000313" key="2">
    <source>
        <dbReference type="EMBL" id="SEB05657.1"/>
    </source>
</evidence>
<protein>
    <submittedName>
        <fullName evidence="2">Uncharacterized protein</fullName>
    </submittedName>
</protein>
<keyword evidence="1" id="KW-0472">Membrane</keyword>